<evidence type="ECO:0000256" key="5">
    <source>
        <dbReference type="ARBA" id="ARBA00023242"/>
    </source>
</evidence>
<dbReference type="InterPro" id="IPR039041">
    <property type="entry name" value="Nav/unc-53"/>
</dbReference>
<keyword evidence="5" id="KW-0539">Nucleus</keyword>
<evidence type="ECO:0000256" key="3">
    <source>
        <dbReference type="ARBA" id="ARBA00023054"/>
    </source>
</evidence>
<feature type="compositionally biased region" description="Basic and acidic residues" evidence="8">
    <location>
        <begin position="1733"/>
        <end position="1745"/>
    </location>
</feature>
<dbReference type="InterPro" id="IPR001715">
    <property type="entry name" value="CH_dom"/>
</dbReference>
<feature type="compositionally biased region" description="Low complexity" evidence="8">
    <location>
        <begin position="1600"/>
        <end position="1613"/>
    </location>
</feature>
<dbReference type="GO" id="GO:0015630">
    <property type="term" value="C:microtubule cytoskeleton"/>
    <property type="evidence" value="ECO:0007669"/>
    <property type="project" value="TreeGrafter"/>
</dbReference>
<feature type="compositionally biased region" description="Gly residues" evidence="8">
    <location>
        <begin position="1895"/>
        <end position="1905"/>
    </location>
</feature>
<feature type="region of interest" description="Disordered" evidence="8">
    <location>
        <begin position="750"/>
        <end position="857"/>
    </location>
</feature>
<feature type="compositionally biased region" description="Gly residues" evidence="8">
    <location>
        <begin position="1870"/>
        <end position="1880"/>
    </location>
</feature>
<dbReference type="GO" id="GO:0043194">
    <property type="term" value="C:axon initial segment"/>
    <property type="evidence" value="ECO:0007669"/>
    <property type="project" value="TreeGrafter"/>
</dbReference>
<organism evidence="10 11">
    <name type="scientific">Electrophorus voltai</name>
    <dbReference type="NCBI Taxonomy" id="2609070"/>
    <lineage>
        <taxon>Eukaryota</taxon>
        <taxon>Metazoa</taxon>
        <taxon>Chordata</taxon>
        <taxon>Craniata</taxon>
        <taxon>Vertebrata</taxon>
        <taxon>Euteleostomi</taxon>
        <taxon>Actinopterygii</taxon>
        <taxon>Neopterygii</taxon>
        <taxon>Teleostei</taxon>
        <taxon>Ostariophysi</taxon>
        <taxon>Gymnotiformes</taxon>
        <taxon>Gymnotoidei</taxon>
        <taxon>Gymnotidae</taxon>
        <taxon>Electrophorus</taxon>
    </lineage>
</organism>
<feature type="compositionally biased region" description="Polar residues" evidence="8">
    <location>
        <begin position="238"/>
        <end position="248"/>
    </location>
</feature>
<dbReference type="Proteomes" id="UP001239994">
    <property type="component" value="Unassembled WGS sequence"/>
</dbReference>
<feature type="compositionally biased region" description="Low complexity" evidence="8">
    <location>
        <begin position="836"/>
        <end position="845"/>
    </location>
</feature>
<keyword evidence="4" id="KW-0472">Membrane</keyword>
<feature type="region of interest" description="Disordered" evidence="8">
    <location>
        <begin position="2453"/>
        <end position="2494"/>
    </location>
</feature>
<feature type="region of interest" description="Disordered" evidence="8">
    <location>
        <begin position="1352"/>
        <end position="1457"/>
    </location>
</feature>
<proteinExistence type="inferred from homology"/>
<gene>
    <name evidence="10" type="ORF">P4O66_014491</name>
</gene>
<feature type="compositionally biased region" description="Polar residues" evidence="8">
    <location>
        <begin position="2110"/>
        <end position="2121"/>
    </location>
</feature>
<dbReference type="GO" id="GO:0001764">
    <property type="term" value="P:neuron migration"/>
    <property type="evidence" value="ECO:0007669"/>
    <property type="project" value="TreeGrafter"/>
</dbReference>
<feature type="region of interest" description="Disordered" evidence="8">
    <location>
        <begin position="295"/>
        <end position="536"/>
    </location>
</feature>
<dbReference type="Gene3D" id="3.40.50.300">
    <property type="entry name" value="P-loop containing nucleotide triphosphate hydrolases"/>
    <property type="match status" value="1"/>
</dbReference>
<feature type="compositionally biased region" description="Low complexity" evidence="8">
    <location>
        <begin position="2397"/>
        <end position="2415"/>
    </location>
</feature>
<dbReference type="InterPro" id="IPR057568">
    <property type="entry name" value="CortBP2_NAV1-like_AAA_lid"/>
</dbReference>
<evidence type="ECO:0000256" key="1">
    <source>
        <dbReference type="ARBA" id="ARBA00004649"/>
    </source>
</evidence>
<dbReference type="SMART" id="SM00033">
    <property type="entry name" value="CH"/>
    <property type="match status" value="1"/>
</dbReference>
<dbReference type="GO" id="GO:0016887">
    <property type="term" value="F:ATP hydrolysis activity"/>
    <property type="evidence" value="ECO:0007669"/>
    <property type="project" value="InterPro"/>
</dbReference>
<sequence length="3116" mass="328898">MEQPSVVVAAQPFPSLYWPSTLSLEQPAVTAPKPQLRLTMHCPLHGAVIYTDWANHYLAKAGCSRLIKDLTQDIPSGVLLAQIIQIIANEKVENITDCPRSHSQMIENVEVCLTFLETRGVGVQGLSAEDVCKGNLKSILGLFFILSRYKQQQQQQQQYLQSLVELQQQVAHQATGAAPGSQHKPQDMQSSLTARYASPQAHSGIGAPQKKNSRLPGPTRSPAAGSGGSSKSPASASLNRRSQSFNSIDKNKPLQYASGNDRESVKSIPLVGSMNVSNSGQQLVSAIPSSAAGKAWRSKSMNMKHSATSSMLATSPTSSPPSPSSSERPRPPLADASKSAPGNQRSALDKFRLANPRPASRASPSMAEMALQEEDDLSEYGEESSGSPAPPGGPSKPQGKTAPSLSLQTKGTTAPAVHGGTAGKSASGKSLSHPKDREEKGRTRSKAGTPPKEEPPPTEAKKGSKIASLIPKGGKAPTATAKKDGALPASSGIPKPGLKTPGTPAKPAAPQASLVGAPVGAPVKEGGEKAKGGKGGQAYYAQRTLGGLEGRKSSMVSSTSSSALSGSTASTALGGGGGGVMGSNGAVHLPQQQQHNHPNTATVAPFICRTYSENDCTTVVVPEPCLTKDLLYCKTAKQCLEEISAQANVYCRLRIVNADIEWSGLRPKGSPTLAFGEPRGAVGQVAGPPVVKVHAANTGLVQMKRSGEFSALPSSGATRYGPRPLADNLNLRKQRSLGNLMLLSDGEQQVYTFGPDEPSSRPPASSSSSVRQGRGGARRGADGVARARSLSLSLSHSEHSLIPVPCSHRSGRAGATPAKPARRHRRSREEEEEEQAAQVGAAESGDWAEEMGSGREERAQLDKEVILTMLGDLEQVLNTHTRSMREDPETRRMRTVKNIADLRQNLEETMSSLRGTQISHSTQGYVHAVTKQGTVHAAVTGQGTARGAVTGQDTVRAAVTGQGTARGAVTGQDTVRAALTGQGTARGAVTGQDTVRAAVTGQDTVRAAVTGQDTLRAALTGQDTVRAAVTGQGTVRAAVTGQDTVRAAVTGQDTLRAALTGQDTVRAAVTGQGTVRGAVTGQDTVRAAVTGQDTVRAAVTGQDTLRAALTGQDTVRAAVTGQGTVRGAGGLPAAAVTLETTFDTTVTTEVNGRGLPALSSRSSPMAWRLGQSPNPRLQAGDAPSMPGSYTPPRSSAVATSRYGDSSRFVYTAPLRRAVTSGGRVVEQGEKGVAPEAVPDGDVAGYMSDGDLLAKNVRADDITSGYLTDGGLHLYSRNVGRTPELTSAREVIQRGVKEAQGEADRHIHDPGQCLAVEGIGGCPELQLSLGLAVGVWEECRPATAVSDPCIGTGRDPVQGIGTGRDPVQGIGTGRDPVQGIGTGRDPVQGIGTGRDPVQGIGTGRDPVQGIGTGRDPVQGIGTGRDPVQGIGTGRDPVQGISTGRDSAQGIGTGRDPVQGIGEMKQLTECLQGEMKQLTECLRGEVKQLTECLRGEMKQLTECLRGEVKQLTECLRGEVKQLTECLRGEMKQLTECLRGEVKQLTECLRGEVKQLTECLQGEVKQLTECLQGEVKQLTECLRGEVKQLTECLQGEVPDAGNSWDDSSSVSSGLSDTLDHIANDDLNTPAYAAVSSRKSKGAQSHRETCRHLEQSDSSWAGAEDLKKVEEDTDPAMDSPSKWKPSSSSSSGQVEESGQKTGLPMSQTGSWRRGMSAQVGITPPRTKSTTPSIKTPGKTDDTKASEKSKAPCKSPSIQRSPSDAGKSSGDEGKKPPSGIARPPAAGSFGFKKTAGTSAPLITASGATLASGSATLGKAPKSAGVGKAGGVANGRKTSLDECQHQDDGVLLGVGGAKVPLQYRSLPRPAKSSSAGVGGVGRGGYRSGSSSVDSNVSSKSTGGGVAGGANEGGATASKRRDGAKMGSGCSSPITVNQTDKEKVTVSDQDGTALTTSPKSSPTSSQSGLRLPGSKYPDIASPTFRRLFGSKASSKPSSPSTPDSAKCPSVLGSPHGTLARQTSLDSPSSGTGSLGSAGGQSGGSSPPYGRAPESGADSPASSPASGLSLPSAARPWPPNLSSSSAGSKETLSCQSLTSLHTSSESIDLPHHHHATKVTRTGSVKSTLSEGHPPSSRQMSHEEGKEWLRSHSTGGLQDTGSPLSPPGPTATAAGKYHYSNLLSPTSISQFPLSGSNMTRSNSIPEQDTFELYGDGRTLGGSATSLEERPRAMSRSGSFRDSTDEVHGSSLSLVSSTSSLYSAVSVVLSNQLDPCNCAWFIWPPVVLAVVETSCSCTGNLFLSQQQIRKLRRELDASQEKVAALTSQLAANSHLVAAFEKSLGNMTCRLQSLTMTAEQKESELAELRETIEALKAQNTDAQTAIQVALNGPDHIHRDLKIRRQHSSESMSSINSAASHTSLSSSKDTDDKKKKKKSWVPDSLPAQTEAVCLAPQLRSSLKQAFGKKKSSKLQVPHDELEEMTDSSVPDSPKLQHSNTQPLHMSSSTTELCECTEAEAEIILQLKNELREKELKLTDIRLEALSSAHHLDQIREAMNRMQNEIELLKAENDRLKSSGSSTPATPAKMARPPSEASSTSSSSSRQSLGLSLNNLNITETIMSDLLLDDSCEGNLRKEGRRVRIVVTISGESNRTKAVQSQGHLIGSIGVSGKTKWDVLDGVIRRLFKEYVFRVDPLTSLGLTSDSIASYRMGEIIRSSVSELPELLPCGYLVGGGNTISVALRGVRESSIDSLVFDTLIPKPVMQRYLNLLMEHRRIILSGPSGTGKSFLARRLAYYIITKSGQEVSDCNVACFSVDQKSSTQDLRQYLSSLAEQCNSEGSEGELPLVVVLDNLHHIGSLSDIFNGFLNCKYHKCPYVIGTMNQGVSSSPNLELHHNFRWVLCANHTEPVRGFLGRFLRRKLIETEIEKNTRSNDLIKIIDWIPKTWQYLNSFLEAHSSSDVTIGPRLFLSCPMDVDASRVWFTDLWNFSLVPYLLEAVREGLQLYGKRAAWEDPSKWAIDTYPWSSASLQHDSQSLLQLRPEDVGYDSYGSLKDGASSKQVSQSDTEGDPLVNTASPSLESTFRDYKMNMLMRLQEAANYSSAQSCDSDSASHHDDLLDSSLESAL</sequence>
<dbReference type="SUPFAM" id="SSF52540">
    <property type="entry name" value="P-loop containing nucleoside triphosphate hydrolases"/>
    <property type="match status" value="2"/>
</dbReference>
<feature type="compositionally biased region" description="Polar residues" evidence="8">
    <location>
        <begin position="1688"/>
        <end position="1706"/>
    </location>
</feature>
<feature type="compositionally biased region" description="Polar residues" evidence="8">
    <location>
        <begin position="401"/>
        <end position="412"/>
    </location>
</feature>
<feature type="region of interest" description="Disordered" evidence="8">
    <location>
        <begin position="3043"/>
        <end position="3067"/>
    </location>
</feature>
<protein>
    <recommendedName>
        <fullName evidence="6">Neuron navigator 3</fullName>
    </recommendedName>
</protein>
<comment type="caution">
    <text evidence="10">The sequence shown here is derived from an EMBL/GenBank/DDBJ whole genome shotgun (WGS) entry which is preliminary data.</text>
</comment>
<feature type="compositionally biased region" description="Low complexity" evidence="8">
    <location>
        <begin position="782"/>
        <end position="795"/>
    </location>
</feature>
<dbReference type="FunFam" id="1.10.418.10:FF:000018">
    <property type="entry name" value="Neuron navigator 2"/>
    <property type="match status" value="1"/>
</dbReference>
<dbReference type="Pfam" id="PF00004">
    <property type="entry name" value="AAA"/>
    <property type="match status" value="1"/>
</dbReference>
<feature type="compositionally biased region" description="Low complexity" evidence="8">
    <location>
        <begin position="1881"/>
        <end position="1894"/>
    </location>
</feature>
<feature type="compositionally biased region" description="Low complexity" evidence="8">
    <location>
        <begin position="2582"/>
        <end position="2595"/>
    </location>
</feature>
<feature type="compositionally biased region" description="Low complexity" evidence="8">
    <location>
        <begin position="306"/>
        <end position="317"/>
    </location>
</feature>
<feature type="compositionally biased region" description="Low complexity" evidence="8">
    <location>
        <begin position="216"/>
        <end position="237"/>
    </location>
</feature>
<feature type="compositionally biased region" description="Low complexity" evidence="8">
    <location>
        <begin position="1675"/>
        <end position="1687"/>
    </location>
</feature>
<feature type="compositionally biased region" description="Low complexity" evidence="8">
    <location>
        <begin position="1983"/>
        <end position="1999"/>
    </location>
</feature>
<dbReference type="InterPro" id="IPR003593">
    <property type="entry name" value="AAA+_ATPase"/>
</dbReference>
<dbReference type="GO" id="GO:0005640">
    <property type="term" value="C:nuclear outer membrane"/>
    <property type="evidence" value="ECO:0007669"/>
    <property type="project" value="UniProtKB-SubCell"/>
</dbReference>
<feature type="compositionally biased region" description="Gly residues" evidence="8">
    <location>
        <begin position="2025"/>
        <end position="2035"/>
    </location>
</feature>
<feature type="compositionally biased region" description="Gly residues" evidence="8">
    <location>
        <begin position="573"/>
        <end position="582"/>
    </location>
</feature>
<feature type="compositionally biased region" description="Acidic residues" evidence="8">
    <location>
        <begin position="371"/>
        <end position="382"/>
    </location>
</feature>
<dbReference type="Pfam" id="PF00307">
    <property type="entry name" value="CH"/>
    <property type="match status" value="1"/>
</dbReference>
<dbReference type="InterPro" id="IPR027417">
    <property type="entry name" value="P-loop_NTPase"/>
</dbReference>
<evidence type="ECO:0000256" key="6">
    <source>
        <dbReference type="ARBA" id="ARBA00067343"/>
    </source>
</evidence>
<feature type="compositionally biased region" description="Basic and acidic residues" evidence="8">
    <location>
        <begin position="1641"/>
        <end position="1651"/>
    </location>
</feature>
<feature type="region of interest" description="Disordered" evidence="8">
    <location>
        <begin position="1629"/>
        <end position="1788"/>
    </location>
</feature>
<evidence type="ECO:0000256" key="2">
    <source>
        <dbReference type="ARBA" id="ARBA00006255"/>
    </source>
</evidence>
<evidence type="ECO:0000259" key="9">
    <source>
        <dbReference type="PROSITE" id="PS50021"/>
    </source>
</evidence>
<dbReference type="InterPro" id="IPR057126">
    <property type="entry name" value="NAV1-like_ubiquitin-like"/>
</dbReference>
<accession>A0AAD8Z1E2</accession>
<dbReference type="PROSITE" id="PS50021">
    <property type="entry name" value="CH"/>
    <property type="match status" value="1"/>
</dbReference>
<dbReference type="GO" id="GO:0001578">
    <property type="term" value="P:microtubule bundle formation"/>
    <property type="evidence" value="ECO:0007669"/>
    <property type="project" value="TreeGrafter"/>
</dbReference>
<feature type="compositionally biased region" description="Basic and acidic residues" evidence="8">
    <location>
        <begin position="433"/>
        <end position="442"/>
    </location>
</feature>
<dbReference type="SMART" id="SM00382">
    <property type="entry name" value="AAA"/>
    <property type="match status" value="1"/>
</dbReference>
<feature type="compositionally biased region" description="Low complexity" evidence="8">
    <location>
        <begin position="499"/>
        <end position="512"/>
    </location>
</feature>
<dbReference type="PANTHER" id="PTHR12784:SF18">
    <property type="entry name" value="NEURON NAVIGATOR 3"/>
    <property type="match status" value="1"/>
</dbReference>
<dbReference type="GO" id="GO:0005524">
    <property type="term" value="F:ATP binding"/>
    <property type="evidence" value="ECO:0007669"/>
    <property type="project" value="InterPro"/>
</dbReference>
<dbReference type="Gene3D" id="1.10.418.10">
    <property type="entry name" value="Calponin-like domain"/>
    <property type="match status" value="1"/>
</dbReference>
<feature type="region of interest" description="Disordered" evidence="8">
    <location>
        <begin position="174"/>
        <end position="263"/>
    </location>
</feature>
<keyword evidence="11" id="KW-1185">Reference proteome</keyword>
<dbReference type="Pfam" id="PF23092">
    <property type="entry name" value="Ubiquitin_6"/>
    <property type="match status" value="1"/>
</dbReference>
<dbReference type="PANTHER" id="PTHR12784">
    <property type="entry name" value="STEERIN"/>
    <property type="match status" value="1"/>
</dbReference>
<feature type="region of interest" description="Disordered" evidence="8">
    <location>
        <begin position="1153"/>
        <end position="1200"/>
    </location>
</feature>
<reference evidence="10" key="1">
    <citation type="submission" date="2023-03" db="EMBL/GenBank/DDBJ databases">
        <title>Electrophorus voltai genome.</title>
        <authorList>
            <person name="Bian C."/>
        </authorList>
    </citation>
    <scope>NUCLEOTIDE SEQUENCE</scope>
    <source>
        <strain evidence="10">CB-2022</strain>
        <tissue evidence="10">Muscle</tissue>
    </source>
</reference>
<evidence type="ECO:0000313" key="11">
    <source>
        <dbReference type="Proteomes" id="UP001239994"/>
    </source>
</evidence>
<evidence type="ECO:0000313" key="10">
    <source>
        <dbReference type="EMBL" id="KAK1790619.1"/>
    </source>
</evidence>
<dbReference type="SUPFAM" id="SSF58113">
    <property type="entry name" value="Apolipoprotein A-I"/>
    <property type="match status" value="1"/>
</dbReference>
<feature type="compositionally biased region" description="Polar residues" evidence="8">
    <location>
        <begin position="2072"/>
        <end position="2098"/>
    </location>
</feature>
<feature type="compositionally biased region" description="Low complexity" evidence="8">
    <location>
        <begin position="553"/>
        <end position="572"/>
    </location>
</feature>
<feature type="region of interest" description="Disordered" evidence="8">
    <location>
        <begin position="1594"/>
        <end position="1613"/>
    </location>
</feature>
<feature type="region of interest" description="Disordered" evidence="8">
    <location>
        <begin position="551"/>
        <end position="597"/>
    </location>
</feature>
<feature type="region of interest" description="Disordered" evidence="8">
    <location>
        <begin position="2393"/>
        <end position="2430"/>
    </location>
</feature>
<feature type="compositionally biased region" description="Polar residues" evidence="8">
    <location>
        <begin position="2142"/>
        <end position="2154"/>
    </location>
</feature>
<feature type="domain" description="Calponin-homology (CH)" evidence="9">
    <location>
        <begin position="44"/>
        <end position="151"/>
    </location>
</feature>
<feature type="coiled-coil region" evidence="7">
    <location>
        <begin position="2291"/>
        <end position="2374"/>
    </location>
</feature>
<dbReference type="EMBL" id="JAROKS010000021">
    <property type="protein sequence ID" value="KAK1790619.1"/>
    <property type="molecule type" value="Genomic_DNA"/>
</dbReference>
<comment type="similarity">
    <text evidence="2">Belongs to the Nav/unc-53 family.</text>
</comment>
<feature type="region of interest" description="Disordered" evidence="8">
    <location>
        <begin position="3092"/>
        <end position="3116"/>
    </location>
</feature>
<feature type="region of interest" description="Disordered" evidence="8">
    <location>
        <begin position="2202"/>
        <end position="2237"/>
    </location>
</feature>
<evidence type="ECO:0000256" key="8">
    <source>
        <dbReference type="SAM" id="MobiDB-lite"/>
    </source>
</evidence>
<feature type="compositionally biased region" description="Basic and acidic residues" evidence="8">
    <location>
        <begin position="451"/>
        <end position="462"/>
    </location>
</feature>
<dbReference type="SUPFAM" id="SSF47576">
    <property type="entry name" value="Calponin-homology domain, CH-domain"/>
    <property type="match status" value="1"/>
</dbReference>
<evidence type="ECO:0000256" key="7">
    <source>
        <dbReference type="SAM" id="Coils"/>
    </source>
</evidence>
<feature type="region of interest" description="Disordered" evidence="8">
    <location>
        <begin position="2560"/>
        <end position="2595"/>
    </location>
</feature>
<keyword evidence="3 7" id="KW-0175">Coiled coil</keyword>
<feature type="region of interest" description="Disordered" evidence="8">
    <location>
        <begin position="1857"/>
        <end position="2166"/>
    </location>
</feature>
<feature type="region of interest" description="Disordered" evidence="8">
    <location>
        <begin position="1807"/>
        <end position="1836"/>
    </location>
</feature>
<dbReference type="FunFam" id="3.40.50.300:FF:000316">
    <property type="entry name" value="Putative neuron navigator 3"/>
    <property type="match status" value="1"/>
</dbReference>
<dbReference type="InterPro" id="IPR003959">
    <property type="entry name" value="ATPase_AAA_core"/>
</dbReference>
<feature type="compositionally biased region" description="Basic and acidic residues" evidence="8">
    <location>
        <begin position="2131"/>
        <end position="2141"/>
    </location>
</feature>
<name>A0AAD8Z1E2_9TELE</name>
<feature type="compositionally biased region" description="Low complexity" evidence="8">
    <location>
        <begin position="471"/>
        <end position="480"/>
    </location>
</feature>
<feature type="compositionally biased region" description="Low complexity" evidence="8">
    <location>
        <begin position="1948"/>
        <end position="1960"/>
    </location>
</feature>
<feature type="compositionally biased region" description="Low complexity" evidence="8">
    <location>
        <begin position="2036"/>
        <end position="2066"/>
    </location>
</feature>
<evidence type="ECO:0000256" key="4">
    <source>
        <dbReference type="ARBA" id="ARBA00023136"/>
    </source>
</evidence>
<dbReference type="Gene3D" id="1.20.5.1230">
    <property type="entry name" value="Apolipoprotein A-I"/>
    <property type="match status" value="1"/>
</dbReference>
<feature type="compositionally biased region" description="Polar residues" evidence="8">
    <location>
        <begin position="2474"/>
        <end position="2494"/>
    </location>
</feature>
<comment type="subcellular location">
    <subcellularLocation>
        <location evidence="1">Nucleus outer membrane</location>
    </subcellularLocation>
</comment>
<feature type="compositionally biased region" description="Polar residues" evidence="8">
    <location>
        <begin position="1922"/>
        <end position="1931"/>
    </location>
</feature>
<feature type="compositionally biased region" description="Low complexity" evidence="8">
    <location>
        <begin position="762"/>
        <end position="772"/>
    </location>
</feature>
<dbReference type="Pfam" id="PF25408">
    <property type="entry name" value="AAA_lid_NAV1"/>
    <property type="match status" value="1"/>
</dbReference>
<feature type="compositionally biased region" description="Low complexity" evidence="8">
    <location>
        <begin position="1807"/>
        <end position="1820"/>
    </location>
</feature>
<dbReference type="InterPro" id="IPR036872">
    <property type="entry name" value="CH_dom_sf"/>
</dbReference>